<evidence type="ECO:0000313" key="3">
    <source>
        <dbReference type="Proteomes" id="UP001177140"/>
    </source>
</evidence>
<protein>
    <submittedName>
        <fullName evidence="2">Uncharacterized protein</fullName>
    </submittedName>
</protein>
<sequence length="265" mass="28940">EIQEKNNEVIIIIITAHLERIRTVGGKCIPAGKEPAENCKQQKRNLEKERNPMVDTPSPNKGPSSLERTSSDEASSTRSTTGLRKINRSRYPVQEDGVSDLNIECSGQTCKSCTATVVADCVAICCCPCAVLNFLTLTLVKVPFTMGRRCLRLMKKKKCILMEKKKERRRKGGGGKDSQAPPLHGGVIIDRVDKCSSKGGGMELVSLEGGNIEIPIGNVVNGGEHFCARVEAERVWLEFYQVGHLGFGRVSFTGIPPANNNNKSN</sequence>
<evidence type="ECO:0000256" key="1">
    <source>
        <dbReference type="SAM" id="MobiDB-lite"/>
    </source>
</evidence>
<dbReference type="PANTHER" id="PTHR33264:SF6">
    <property type="entry name" value="OS01G0638800 PROTEIN"/>
    <property type="match status" value="1"/>
</dbReference>
<keyword evidence="3" id="KW-1185">Reference proteome</keyword>
<proteinExistence type="predicted"/>
<comment type="caution">
    <text evidence="2">The sequence shown here is derived from an EMBL/GenBank/DDBJ whole genome shotgun (WGS) entry which is preliminary data.</text>
</comment>
<dbReference type="AlphaFoldDB" id="A0AA41S9C4"/>
<feature type="region of interest" description="Disordered" evidence="1">
    <location>
        <begin position="36"/>
        <end position="89"/>
    </location>
</feature>
<accession>A0AA41S9C4</accession>
<feature type="non-terminal residue" evidence="2">
    <location>
        <position position="1"/>
    </location>
</feature>
<dbReference type="Proteomes" id="UP001177140">
    <property type="component" value="Unassembled WGS sequence"/>
</dbReference>
<organism evidence="2 3">
    <name type="scientific">Papaver nudicaule</name>
    <name type="common">Iceland poppy</name>
    <dbReference type="NCBI Taxonomy" id="74823"/>
    <lineage>
        <taxon>Eukaryota</taxon>
        <taxon>Viridiplantae</taxon>
        <taxon>Streptophyta</taxon>
        <taxon>Embryophyta</taxon>
        <taxon>Tracheophyta</taxon>
        <taxon>Spermatophyta</taxon>
        <taxon>Magnoliopsida</taxon>
        <taxon>Ranunculales</taxon>
        <taxon>Papaveraceae</taxon>
        <taxon>Papaveroideae</taxon>
        <taxon>Papaver</taxon>
    </lineage>
</organism>
<name>A0AA41S9C4_PAPNU</name>
<dbReference type="PANTHER" id="PTHR33264">
    <property type="entry name" value="EXPRESSED PROTEIN"/>
    <property type="match status" value="1"/>
</dbReference>
<evidence type="ECO:0000313" key="2">
    <source>
        <dbReference type="EMBL" id="MCL7029873.1"/>
    </source>
</evidence>
<gene>
    <name evidence="2" type="ORF">MKW94_025462</name>
</gene>
<reference evidence="2" key="1">
    <citation type="submission" date="2022-03" db="EMBL/GenBank/DDBJ databases">
        <title>A functionally conserved STORR gene fusion in Papaver species that diverged 16.8 million years ago.</title>
        <authorList>
            <person name="Catania T."/>
        </authorList>
    </citation>
    <scope>NUCLEOTIDE SEQUENCE</scope>
    <source>
        <strain evidence="2">S-191538</strain>
    </source>
</reference>
<dbReference type="EMBL" id="JAJJMA010095107">
    <property type="protein sequence ID" value="MCL7029873.1"/>
    <property type="molecule type" value="Genomic_DNA"/>
</dbReference>
<feature type="compositionally biased region" description="Polar residues" evidence="1">
    <location>
        <begin position="57"/>
        <end position="82"/>
    </location>
</feature>